<accession>A0A8H6IQU7</accession>
<name>A0A8H6IQU7_9PEZI</name>
<sequence>MGERQFVRSLAPAVVSTISADNAAGTPVLSAIKTPLRCREWERLRPMWDLLAGPKPTAKTKGRWTTDAEIISNQFSHHNLLSLSAENVTFR</sequence>
<reference evidence="1 2" key="1">
    <citation type="journal article" date="2020" name="Phytopathology">
        <title>Genome Sequence Resources of Colletotrichum truncatum, C. plurivorum, C. musicola, and C. sojae: Four Species Pathogenic to Soybean (Glycine max).</title>
        <authorList>
            <person name="Rogerio F."/>
            <person name="Boufleur T.R."/>
            <person name="Ciampi-Guillardi M."/>
            <person name="Sukno S.A."/>
            <person name="Thon M.R."/>
            <person name="Massola Junior N.S."/>
            <person name="Baroncelli R."/>
        </authorList>
    </citation>
    <scope>NUCLEOTIDE SEQUENCE [LARGE SCALE GENOMIC DNA]</scope>
    <source>
        <strain evidence="1 2">LFN0009</strain>
    </source>
</reference>
<gene>
    <name evidence="1" type="ORF">CSOJ01_14344</name>
</gene>
<organism evidence="1 2">
    <name type="scientific">Colletotrichum sojae</name>
    <dbReference type="NCBI Taxonomy" id="2175907"/>
    <lineage>
        <taxon>Eukaryota</taxon>
        <taxon>Fungi</taxon>
        <taxon>Dikarya</taxon>
        <taxon>Ascomycota</taxon>
        <taxon>Pezizomycotina</taxon>
        <taxon>Sordariomycetes</taxon>
        <taxon>Hypocreomycetidae</taxon>
        <taxon>Glomerellales</taxon>
        <taxon>Glomerellaceae</taxon>
        <taxon>Colletotrichum</taxon>
        <taxon>Colletotrichum orchidearum species complex</taxon>
    </lineage>
</organism>
<protein>
    <submittedName>
        <fullName evidence="1">Uncharacterized protein</fullName>
    </submittedName>
</protein>
<comment type="caution">
    <text evidence="1">The sequence shown here is derived from an EMBL/GenBank/DDBJ whole genome shotgun (WGS) entry which is preliminary data.</text>
</comment>
<dbReference type="Proteomes" id="UP000652219">
    <property type="component" value="Unassembled WGS sequence"/>
</dbReference>
<evidence type="ECO:0000313" key="2">
    <source>
        <dbReference type="Proteomes" id="UP000652219"/>
    </source>
</evidence>
<evidence type="ECO:0000313" key="1">
    <source>
        <dbReference type="EMBL" id="KAF6791413.1"/>
    </source>
</evidence>
<dbReference type="EMBL" id="WIGN01000477">
    <property type="protein sequence ID" value="KAF6791413.1"/>
    <property type="molecule type" value="Genomic_DNA"/>
</dbReference>
<keyword evidence="2" id="KW-1185">Reference proteome</keyword>
<proteinExistence type="predicted"/>
<dbReference type="AlphaFoldDB" id="A0A8H6IQU7"/>